<sequence length="299" mass="35353">MLKTCIDSILCLSLNRQKREIILIDDGSDTSPLPHLQAYADKLIYIRLPHTGLSNARNTGIRISTGKYIQFIDADDFLLQTPYEHCLDIMRYHHPDIVFFDITKTYTTNLPLNFEGSIDGTQYMRQNNLKASACGYLFNRKILGDLRFRPEIYHEDEEFTPQLLLRAERVFTTNAKAYHYRHRNESITRKKDLKNTIKRLTDMESIIKNLQRMADIAPQESREALQRRVAQLTMDYLYNVIIQTHSLHYLEKCVNRLYQQGLFPLPNKPYTQKYQWFRRLITHKWGRKLLCKLLPALPK</sequence>
<reference evidence="4 5" key="1">
    <citation type="submission" date="2012-05" db="EMBL/GenBank/DDBJ databases">
        <authorList>
            <person name="Weinstock G."/>
            <person name="Sodergren E."/>
            <person name="Lobos E.A."/>
            <person name="Fulton L."/>
            <person name="Fulton R."/>
            <person name="Courtney L."/>
            <person name="Fronick C."/>
            <person name="O'Laughlin M."/>
            <person name="Godfrey J."/>
            <person name="Wilson R.M."/>
            <person name="Miner T."/>
            <person name="Farmer C."/>
            <person name="Delehaunty K."/>
            <person name="Cordes M."/>
            <person name="Minx P."/>
            <person name="Tomlinson C."/>
            <person name="Chen J."/>
            <person name="Wollam A."/>
            <person name="Pepin K.H."/>
            <person name="Bhonagiri V."/>
            <person name="Zhang X."/>
            <person name="Suruliraj S."/>
            <person name="Warren W."/>
            <person name="Mitreva M."/>
            <person name="Mardis E.R."/>
            <person name="Wilson R.K."/>
        </authorList>
    </citation>
    <scope>NUCLEOTIDE SEQUENCE [LARGE SCALE GENOMIC DNA]</scope>
    <source>
        <strain evidence="4 5">F0055</strain>
    </source>
</reference>
<keyword evidence="5" id="KW-1185">Reference proteome</keyword>
<gene>
    <name evidence="4" type="ORF">HMPREF9151_01962</name>
</gene>
<evidence type="ECO:0000256" key="2">
    <source>
        <dbReference type="ARBA" id="ARBA00022679"/>
    </source>
</evidence>
<dbReference type="PANTHER" id="PTHR22916">
    <property type="entry name" value="GLYCOSYLTRANSFERASE"/>
    <property type="match status" value="1"/>
</dbReference>
<evidence type="ECO:0000256" key="1">
    <source>
        <dbReference type="ARBA" id="ARBA00022676"/>
    </source>
</evidence>
<dbReference type="SUPFAM" id="SSF53448">
    <property type="entry name" value="Nucleotide-diphospho-sugar transferases"/>
    <property type="match status" value="1"/>
</dbReference>
<dbReference type="CDD" id="cd00761">
    <property type="entry name" value="Glyco_tranf_GTA_type"/>
    <property type="match status" value="1"/>
</dbReference>
<dbReference type="Pfam" id="PF00535">
    <property type="entry name" value="Glycos_transf_2"/>
    <property type="match status" value="1"/>
</dbReference>
<dbReference type="GO" id="GO:0016758">
    <property type="term" value="F:hexosyltransferase activity"/>
    <property type="evidence" value="ECO:0007669"/>
    <property type="project" value="UniProtKB-ARBA"/>
</dbReference>
<evidence type="ECO:0000259" key="3">
    <source>
        <dbReference type="Pfam" id="PF00535"/>
    </source>
</evidence>
<dbReference type="HOGENOM" id="CLU_025996_25_1_10"/>
<feature type="domain" description="Glycosyltransferase 2-like" evidence="3">
    <location>
        <begin position="2"/>
        <end position="110"/>
    </location>
</feature>
<comment type="caution">
    <text evidence="4">The sequence shown here is derived from an EMBL/GenBank/DDBJ whole genome shotgun (WGS) entry which is preliminary data.</text>
</comment>
<dbReference type="InterPro" id="IPR029044">
    <property type="entry name" value="Nucleotide-diphossugar_trans"/>
</dbReference>
<dbReference type="Proteomes" id="UP000010433">
    <property type="component" value="Unassembled WGS sequence"/>
</dbReference>
<dbReference type="AlphaFoldDB" id="L1N545"/>
<evidence type="ECO:0000313" key="4">
    <source>
        <dbReference type="EMBL" id="EKX98500.1"/>
    </source>
</evidence>
<organism evidence="4 5">
    <name type="scientific">Hoylesella saccharolytica F0055</name>
    <dbReference type="NCBI Taxonomy" id="1127699"/>
    <lineage>
        <taxon>Bacteria</taxon>
        <taxon>Pseudomonadati</taxon>
        <taxon>Bacteroidota</taxon>
        <taxon>Bacteroidia</taxon>
        <taxon>Bacteroidales</taxon>
        <taxon>Prevotellaceae</taxon>
        <taxon>Hoylesella</taxon>
    </lineage>
</organism>
<dbReference type="PATRIC" id="fig|1127699.3.peg.1799"/>
<evidence type="ECO:0000313" key="5">
    <source>
        <dbReference type="Proteomes" id="UP000010433"/>
    </source>
</evidence>
<keyword evidence="2" id="KW-0808">Transferase</keyword>
<name>L1N545_9BACT</name>
<dbReference type="EMBL" id="AMEP01000112">
    <property type="protein sequence ID" value="EKX98500.1"/>
    <property type="molecule type" value="Genomic_DNA"/>
</dbReference>
<dbReference type="InterPro" id="IPR001173">
    <property type="entry name" value="Glyco_trans_2-like"/>
</dbReference>
<dbReference type="STRING" id="1127699.HMPREF9151_01962"/>
<accession>L1N545</accession>
<proteinExistence type="predicted"/>
<keyword evidence="1" id="KW-0328">Glycosyltransferase</keyword>
<dbReference type="PANTHER" id="PTHR22916:SF51">
    <property type="entry name" value="GLYCOSYLTRANSFERASE EPSH-RELATED"/>
    <property type="match status" value="1"/>
</dbReference>
<protein>
    <recommendedName>
        <fullName evidence="3">Glycosyltransferase 2-like domain-containing protein</fullName>
    </recommendedName>
</protein>
<dbReference type="Gene3D" id="3.90.550.10">
    <property type="entry name" value="Spore Coat Polysaccharide Biosynthesis Protein SpsA, Chain A"/>
    <property type="match status" value="1"/>
</dbReference>